<dbReference type="eggNOG" id="COG2340">
    <property type="taxonomic scope" value="Bacteria"/>
</dbReference>
<keyword evidence="1" id="KW-0732">Signal</keyword>
<feature type="chain" id="PRO_5001552909" evidence="1">
    <location>
        <begin position="32"/>
        <end position="828"/>
    </location>
</feature>
<keyword evidence="4" id="KW-1185">Reference proteome</keyword>
<proteinExistence type="predicted"/>
<feature type="signal peptide" evidence="1">
    <location>
        <begin position="1"/>
        <end position="31"/>
    </location>
</feature>
<reference evidence="3 4" key="1">
    <citation type="submission" date="2014-03" db="EMBL/GenBank/DDBJ databases">
        <title>Draft Genome Sequences of 13 Willow Endophytes.</title>
        <authorList>
            <person name="Gan H.Y."/>
            <person name="Gan H.M."/>
            <person name="Savka M.A."/>
            <person name="Hudson A.O."/>
        </authorList>
    </citation>
    <scope>NUCLEOTIDE SEQUENCE [LARGE SCALE GENOMIC DNA]</scope>
    <source>
        <strain evidence="3 4">RIT293</strain>
    </source>
</reference>
<name>A0A031FUP1_9MICO</name>
<protein>
    <submittedName>
        <fullName evidence="3">Biotin carboxyl carrier protein</fullName>
    </submittedName>
</protein>
<dbReference type="GO" id="GO:0016747">
    <property type="term" value="F:acyltransferase activity, transferring groups other than amino-acyl groups"/>
    <property type="evidence" value="ECO:0007669"/>
    <property type="project" value="TreeGrafter"/>
</dbReference>
<dbReference type="InterPro" id="IPR032179">
    <property type="entry name" value="Cry22Aa_Ig-like"/>
</dbReference>
<dbReference type="Gene3D" id="2.60.40.2700">
    <property type="match status" value="2"/>
</dbReference>
<dbReference type="RefSeq" id="WP_052009408.1">
    <property type="nucleotide sequence ID" value="NZ_JFYO01000004.1"/>
</dbReference>
<dbReference type="PATRIC" id="fig|273677.3.peg.1249"/>
<comment type="caution">
    <text evidence="3">The sequence shown here is derived from an EMBL/GenBank/DDBJ whole genome shotgun (WGS) entry which is preliminary data.</text>
</comment>
<dbReference type="OrthoDB" id="9764953at2"/>
<dbReference type="Gene3D" id="2.60.120.260">
    <property type="entry name" value="Galactose-binding domain-like"/>
    <property type="match status" value="1"/>
</dbReference>
<dbReference type="eggNOG" id="COG3979">
    <property type="taxonomic scope" value="Bacteria"/>
</dbReference>
<dbReference type="GO" id="GO:0005975">
    <property type="term" value="P:carbohydrate metabolic process"/>
    <property type="evidence" value="ECO:0007669"/>
    <property type="project" value="UniProtKB-ARBA"/>
</dbReference>
<sequence length="828" mass="88374">MKHHVPRRRLAAVTAVAAVAASLCIAVPASAAPSAPTSAVRTNDAEAAGGSVSLDLAGTWKFAKGDDPSYASPDFDDSAWQDITVPGDGTPFSDYDGFGWYRLTFTLPAGAEGTNLVASLGFLDDVDEAFLNGQRIGGSGTMPPAASSQWFEKRLYPVPAGAPNFGGENTLAVRLYDMNGGGGWYEGPVGIYSKDAVRANVYGITGARASAAQSSAVADVLETQKKALAAGDVDAYLKTLDKGYFHDGRSKERRARELREWMTESSGTLTLADSEVEVVTGANGTLIVDTNRAITGTRDGEPYTYQPASQQFLHIDGMTLRETGNDSRFFRETVDSNLEGQPREFATYLPPSYLSQPDREYPVVYLLHGINGGSREWEPRDIDDVLDGLWKQGLAESIVIMPDGESLWYADQANGGTPWRSMFLTEMVPLVDKEYRTLEGRDFRALTGVSMGGFGAWSLGLSNPGMFSSIASHIGSLSYAGSSQLPTPLTQVDSLSTKQLKKFDFYFDACEFDEYRFDDAARSMDTKLTDKGVSHTFAVYPEGRHNDACWMPHLKDSFGMHSTHFREAGLREDFVKPEISVPASTTVRFGATFDALADVTARDAVDGDVTASLKVRGTVDTTKLGTYTLRYVATDAAGNRARVDRVVTVAPAALTVGTPTITGTAKVGSALAAKTGSWTKGTSFTYQWMRDGAPIRGAVTATHRLTAADAGARISVRVTGTLNGYATAAKTSAATAKVAKGTLRTAAPIITGTAKVGKTLTARPGSWTEGTRLAYQWLNNGKPISGATKATYTVARGDRGDGISVRVTGSLGGYDTASRTSGIARIAR</sequence>
<organism evidence="3 4">
    <name type="scientific">Microbacterium oleivorans</name>
    <dbReference type="NCBI Taxonomy" id="273677"/>
    <lineage>
        <taxon>Bacteria</taxon>
        <taxon>Bacillati</taxon>
        <taxon>Actinomycetota</taxon>
        <taxon>Actinomycetes</taxon>
        <taxon>Micrococcales</taxon>
        <taxon>Microbacteriaceae</taxon>
        <taxon>Microbacterium</taxon>
    </lineage>
</organism>
<evidence type="ECO:0000313" key="4">
    <source>
        <dbReference type="Proteomes" id="UP000024001"/>
    </source>
</evidence>
<dbReference type="AlphaFoldDB" id="A0A031FUP1"/>
<dbReference type="EMBL" id="JFYO01000004">
    <property type="protein sequence ID" value="EZP28288.1"/>
    <property type="molecule type" value="Genomic_DNA"/>
</dbReference>
<accession>A0A031FUP1</accession>
<dbReference type="Pfam" id="PF16403">
    <property type="entry name" value="Bact_surface_Ig-like"/>
    <property type="match status" value="1"/>
</dbReference>
<dbReference type="InterPro" id="IPR008979">
    <property type="entry name" value="Galactose-bd-like_sf"/>
</dbReference>
<dbReference type="Gene3D" id="2.60.40.10">
    <property type="entry name" value="Immunoglobulins"/>
    <property type="match status" value="1"/>
</dbReference>
<feature type="domain" description="Pesticidal crystal protein Cry22Aa Ig-like" evidence="2">
    <location>
        <begin position="583"/>
        <end position="649"/>
    </location>
</feature>
<gene>
    <name evidence="3" type="ORF">BW34_01268</name>
</gene>
<dbReference type="SUPFAM" id="SSF53474">
    <property type="entry name" value="alpha/beta-Hydrolases"/>
    <property type="match status" value="1"/>
</dbReference>
<dbReference type="InterPro" id="IPR013783">
    <property type="entry name" value="Ig-like_fold"/>
</dbReference>
<dbReference type="Proteomes" id="UP000024001">
    <property type="component" value="Unassembled WGS sequence"/>
</dbReference>
<evidence type="ECO:0000313" key="3">
    <source>
        <dbReference type="EMBL" id="EZP28288.1"/>
    </source>
</evidence>
<dbReference type="Gene3D" id="3.40.50.1820">
    <property type="entry name" value="alpha/beta hydrolase"/>
    <property type="match status" value="1"/>
</dbReference>
<dbReference type="SUPFAM" id="SSF49785">
    <property type="entry name" value="Galactose-binding domain-like"/>
    <property type="match status" value="1"/>
</dbReference>
<dbReference type="PANTHER" id="PTHR48098">
    <property type="entry name" value="ENTEROCHELIN ESTERASE-RELATED"/>
    <property type="match status" value="1"/>
</dbReference>
<dbReference type="PANTHER" id="PTHR48098:SF1">
    <property type="entry name" value="DIACYLGLYCEROL ACYLTRANSFERASE_MYCOLYLTRANSFERASE AG85A"/>
    <property type="match status" value="1"/>
</dbReference>
<evidence type="ECO:0000259" key="2">
    <source>
        <dbReference type="Pfam" id="PF16403"/>
    </source>
</evidence>
<dbReference type="eggNOG" id="COG3250">
    <property type="taxonomic scope" value="Bacteria"/>
</dbReference>
<dbReference type="InterPro" id="IPR029058">
    <property type="entry name" value="AB_hydrolase_fold"/>
</dbReference>
<dbReference type="Pfam" id="PF00756">
    <property type="entry name" value="Esterase"/>
    <property type="match status" value="1"/>
</dbReference>
<dbReference type="InterPro" id="IPR000801">
    <property type="entry name" value="Esterase-like"/>
</dbReference>
<evidence type="ECO:0000256" key="1">
    <source>
        <dbReference type="SAM" id="SignalP"/>
    </source>
</evidence>
<dbReference type="eggNOG" id="COG0627">
    <property type="taxonomic scope" value="Bacteria"/>
</dbReference>
<dbReference type="InterPro" id="IPR050583">
    <property type="entry name" value="Mycobacterial_A85_antigen"/>
</dbReference>